<evidence type="ECO:0000313" key="3">
    <source>
        <dbReference type="Proteomes" id="UP000678393"/>
    </source>
</evidence>
<dbReference type="AlphaFoldDB" id="A0A8S3ZPP2"/>
<keyword evidence="3" id="KW-1185">Reference proteome</keyword>
<dbReference type="EMBL" id="CAJHNH020003413">
    <property type="protein sequence ID" value="CAG5129252.1"/>
    <property type="molecule type" value="Genomic_DNA"/>
</dbReference>
<feature type="compositionally biased region" description="Polar residues" evidence="1">
    <location>
        <begin position="1"/>
        <end position="34"/>
    </location>
</feature>
<feature type="region of interest" description="Disordered" evidence="1">
    <location>
        <begin position="1"/>
        <end position="57"/>
    </location>
</feature>
<evidence type="ECO:0000256" key="1">
    <source>
        <dbReference type="SAM" id="MobiDB-lite"/>
    </source>
</evidence>
<reference evidence="2" key="1">
    <citation type="submission" date="2021-04" db="EMBL/GenBank/DDBJ databases">
        <authorList>
            <consortium name="Molecular Ecology Group"/>
        </authorList>
    </citation>
    <scope>NUCLEOTIDE SEQUENCE</scope>
</reference>
<feature type="compositionally biased region" description="Polar residues" evidence="1">
    <location>
        <begin position="44"/>
        <end position="57"/>
    </location>
</feature>
<comment type="caution">
    <text evidence="2">The sequence shown here is derived from an EMBL/GenBank/DDBJ whole genome shotgun (WGS) entry which is preliminary data.</text>
</comment>
<protein>
    <submittedName>
        <fullName evidence="2">Uncharacterized protein</fullName>
    </submittedName>
</protein>
<gene>
    <name evidence="2" type="ORF">CUNI_LOCUS14810</name>
</gene>
<sequence length="57" mass="6123">SLYNKLTSTDASSTPQNPGDFNDNVDSTIKSINEPTKKKVKVPANSTENQTNKLPGS</sequence>
<feature type="non-terminal residue" evidence="2">
    <location>
        <position position="1"/>
    </location>
</feature>
<accession>A0A8S3ZPP2</accession>
<dbReference type="Proteomes" id="UP000678393">
    <property type="component" value="Unassembled WGS sequence"/>
</dbReference>
<proteinExistence type="predicted"/>
<evidence type="ECO:0000313" key="2">
    <source>
        <dbReference type="EMBL" id="CAG5129252.1"/>
    </source>
</evidence>
<organism evidence="2 3">
    <name type="scientific">Candidula unifasciata</name>
    <dbReference type="NCBI Taxonomy" id="100452"/>
    <lineage>
        <taxon>Eukaryota</taxon>
        <taxon>Metazoa</taxon>
        <taxon>Spiralia</taxon>
        <taxon>Lophotrochozoa</taxon>
        <taxon>Mollusca</taxon>
        <taxon>Gastropoda</taxon>
        <taxon>Heterobranchia</taxon>
        <taxon>Euthyneura</taxon>
        <taxon>Panpulmonata</taxon>
        <taxon>Eupulmonata</taxon>
        <taxon>Stylommatophora</taxon>
        <taxon>Helicina</taxon>
        <taxon>Helicoidea</taxon>
        <taxon>Geomitridae</taxon>
        <taxon>Candidula</taxon>
    </lineage>
</organism>
<name>A0A8S3ZPP2_9EUPU</name>